<reference evidence="1 2" key="1">
    <citation type="submission" date="2018-08" db="EMBL/GenBank/DDBJ databases">
        <title>Bacillus chawlae sp. nov., Bacillus glennii sp. nov., and Bacillus saganii sp. nov. Isolated from the Vehicle Assembly Building at Kennedy Space Center where the Viking Spacecraft were Assembled.</title>
        <authorList>
            <person name="Seuylemezian A."/>
            <person name="Vaishampayan P."/>
        </authorList>
    </citation>
    <scope>NUCLEOTIDE SEQUENCE [LARGE SCALE GENOMIC DNA]</scope>
    <source>
        <strain evidence="1 2">V44-8</strain>
    </source>
</reference>
<protein>
    <submittedName>
        <fullName evidence="1">PD-(D/E)XK motif protein</fullName>
    </submittedName>
</protein>
<dbReference type="Pfam" id="PF14390">
    <property type="entry name" value="DUF4420"/>
    <property type="match status" value="1"/>
</dbReference>
<keyword evidence="2" id="KW-1185">Reference proteome</keyword>
<evidence type="ECO:0000313" key="1">
    <source>
        <dbReference type="EMBL" id="RFU65110.1"/>
    </source>
</evidence>
<dbReference type="EMBL" id="QVTD01000003">
    <property type="protein sequence ID" value="RFU65110.1"/>
    <property type="molecule type" value="Genomic_DNA"/>
</dbReference>
<organism evidence="1 2">
    <name type="scientific">Peribacillus glennii</name>
    <dbReference type="NCBI Taxonomy" id="2303991"/>
    <lineage>
        <taxon>Bacteria</taxon>
        <taxon>Bacillati</taxon>
        <taxon>Bacillota</taxon>
        <taxon>Bacilli</taxon>
        <taxon>Bacillales</taxon>
        <taxon>Bacillaceae</taxon>
        <taxon>Peribacillus</taxon>
    </lineage>
</organism>
<dbReference type="AlphaFoldDB" id="A0A372LFP1"/>
<accession>A0A372LFP1</accession>
<proteinExistence type="predicted"/>
<evidence type="ECO:0000313" key="2">
    <source>
        <dbReference type="Proteomes" id="UP000262939"/>
    </source>
</evidence>
<sequence>MILAKLEKRVNYMETIQRIREGFAYFRTNAKLSMILKEQYYWIVKLDSFQGVAIEIPADKHVNEQFASISYYTKEYLIDGKEYHLLMLLSDHPTLYEDFAFICAAFLEKVADAESYQEIQQNPISWWHAMKVLMGNTNIEKAAYSVLAEMISYYYLLKQKKDVSWVGPFGGSVDFNYNDGSYEVKSTTARYGSHITINSQYQLKANYLLFFRFEPALNGISIQDMVTKLIELDVEESKIERALEKLKYPIGSEVRTKSYRLLEAIKYEIDENFPKIVPESFIGGQMPKHISGIIYKLDLDGLDGEVIELNEL</sequence>
<gene>
    <name evidence="1" type="ORF">D0466_04155</name>
</gene>
<dbReference type="InterPro" id="IPR025534">
    <property type="entry name" value="DUF4420"/>
</dbReference>
<comment type="caution">
    <text evidence="1">The sequence shown here is derived from an EMBL/GenBank/DDBJ whole genome shotgun (WGS) entry which is preliminary data.</text>
</comment>
<dbReference type="Proteomes" id="UP000262939">
    <property type="component" value="Unassembled WGS sequence"/>
</dbReference>
<name>A0A372LFP1_9BACI</name>